<dbReference type="EMBL" id="JBEWTB010000002">
    <property type="protein sequence ID" value="MET4759494.1"/>
    <property type="molecule type" value="Genomic_DNA"/>
</dbReference>
<proteinExistence type="predicted"/>
<keyword evidence="2" id="KW-1185">Reference proteome</keyword>
<gene>
    <name evidence="1" type="ORF">V5J35_004686</name>
</gene>
<name>A0ABV2SQU9_9GAMM</name>
<organism evidence="1 2">
    <name type="scientific">Endozoicomonas lisbonensis</name>
    <dbReference type="NCBI Taxonomy" id="3120522"/>
    <lineage>
        <taxon>Bacteria</taxon>
        <taxon>Pseudomonadati</taxon>
        <taxon>Pseudomonadota</taxon>
        <taxon>Gammaproteobacteria</taxon>
        <taxon>Oceanospirillales</taxon>
        <taxon>Endozoicomonadaceae</taxon>
        <taxon>Endozoicomonas</taxon>
    </lineage>
</organism>
<accession>A0ABV2SQU9</accession>
<dbReference type="RefSeq" id="WP_354009468.1">
    <property type="nucleotide sequence ID" value="NZ_JBEWTA010000001.1"/>
</dbReference>
<evidence type="ECO:0000313" key="2">
    <source>
        <dbReference type="Proteomes" id="UP001549366"/>
    </source>
</evidence>
<dbReference type="InterPro" id="IPR008318">
    <property type="entry name" value="UCP030820"/>
</dbReference>
<protein>
    <submittedName>
        <fullName evidence="1">Uncharacterized protein (DUF934 family)</fullName>
    </submittedName>
</protein>
<dbReference type="PIRSF" id="PIRSF030820">
    <property type="entry name" value="UCP030820"/>
    <property type="match status" value="1"/>
</dbReference>
<comment type="caution">
    <text evidence="1">The sequence shown here is derived from an EMBL/GenBank/DDBJ whole genome shotgun (WGS) entry which is preliminary data.</text>
</comment>
<evidence type="ECO:0000313" key="1">
    <source>
        <dbReference type="EMBL" id="MET4759494.1"/>
    </source>
</evidence>
<dbReference type="Pfam" id="PF06073">
    <property type="entry name" value="DUF934"/>
    <property type="match status" value="1"/>
</dbReference>
<reference evidence="1 2" key="1">
    <citation type="submission" date="2024-06" db="EMBL/GenBank/DDBJ databases">
        <title>Genomic Encyclopedia of Type Strains, Phase V (KMG-V): Genome sequencing to study the core and pangenomes of soil and plant-associated prokaryotes.</title>
        <authorList>
            <person name="Whitman W."/>
        </authorList>
    </citation>
    <scope>NUCLEOTIDE SEQUENCE [LARGE SCALE GENOMIC DNA]</scope>
    <source>
        <strain evidence="1 2">NE40</strain>
    </source>
</reference>
<sequence>MDRKLLKDGEFYPDNSIVWQPDLVIADDVQDILVPQALWQSHKEDIRPLRPRKLLHILPDDELAEIEADLSELDGIAIEFPSFLDGRGYSHARTLRDHLNYRKEIRAVGDVLVDQLFFMKRCGFSSFVLKPGQNPDAAVKALNTFRFSYQQGSDSQKPLHRIRKGL</sequence>
<dbReference type="Proteomes" id="UP001549366">
    <property type="component" value="Unassembled WGS sequence"/>
</dbReference>